<evidence type="ECO:0000259" key="2">
    <source>
        <dbReference type="PROSITE" id="PS51708"/>
    </source>
</evidence>
<dbReference type="InterPro" id="IPR038186">
    <property type="entry name" value="CHAD_dom_sf"/>
</dbReference>
<dbReference type="PROSITE" id="PS51708">
    <property type="entry name" value="CHAD"/>
    <property type="match status" value="1"/>
</dbReference>
<dbReference type="SUPFAM" id="SSF55154">
    <property type="entry name" value="CYTH-like phosphatases"/>
    <property type="match status" value="1"/>
</dbReference>
<proteinExistence type="predicted"/>
<protein>
    <recommendedName>
        <fullName evidence="5">CYTH domain-containing protein</fullName>
    </recommendedName>
</protein>
<dbReference type="PANTHER" id="PTHR39569">
    <property type="entry name" value="INORGANIC TRIPHOSPHATASE"/>
    <property type="match status" value="1"/>
</dbReference>
<dbReference type="RefSeq" id="WP_088527948.1">
    <property type="nucleotide sequence ID" value="NZ_NGUO01000013.1"/>
</dbReference>
<dbReference type="GO" id="GO:0046872">
    <property type="term" value="F:metal ion binding"/>
    <property type="evidence" value="ECO:0007669"/>
    <property type="project" value="TreeGrafter"/>
</dbReference>
<feature type="domain" description="CHAD" evidence="2">
    <location>
        <begin position="228"/>
        <end position="506"/>
    </location>
</feature>
<evidence type="ECO:0000259" key="1">
    <source>
        <dbReference type="PROSITE" id="PS51707"/>
    </source>
</evidence>
<dbReference type="OrthoDB" id="3034217at2"/>
<dbReference type="Pfam" id="PF05235">
    <property type="entry name" value="CHAD"/>
    <property type="match status" value="1"/>
</dbReference>
<dbReference type="InterPro" id="IPR033469">
    <property type="entry name" value="CYTH-like_dom_sf"/>
</dbReference>
<organism evidence="3 4">
    <name type="scientific">Polynucleobacter aenigmaticus</name>
    <dbReference type="NCBI Taxonomy" id="1743164"/>
    <lineage>
        <taxon>Bacteria</taxon>
        <taxon>Pseudomonadati</taxon>
        <taxon>Pseudomonadota</taxon>
        <taxon>Betaproteobacteria</taxon>
        <taxon>Burkholderiales</taxon>
        <taxon>Burkholderiaceae</taxon>
        <taxon>Polynucleobacter</taxon>
    </lineage>
</organism>
<comment type="caution">
    <text evidence="3">The sequence shown here is derived from an EMBL/GenBank/DDBJ whole genome shotgun (WGS) entry which is preliminary data.</text>
</comment>
<dbReference type="EMBL" id="NGUO01000013">
    <property type="protein sequence ID" value="OWS70578.1"/>
    <property type="molecule type" value="Genomic_DNA"/>
</dbReference>
<dbReference type="PROSITE" id="PS51707">
    <property type="entry name" value="CYTH"/>
    <property type="match status" value="1"/>
</dbReference>
<dbReference type="InterPro" id="IPR023577">
    <property type="entry name" value="CYTH_domain"/>
</dbReference>
<dbReference type="Pfam" id="PF01928">
    <property type="entry name" value="CYTH"/>
    <property type="match status" value="1"/>
</dbReference>
<evidence type="ECO:0008006" key="5">
    <source>
        <dbReference type="Google" id="ProtNLM"/>
    </source>
</evidence>
<reference evidence="3 4" key="1">
    <citation type="submission" date="2017-05" db="EMBL/GenBank/DDBJ databases">
        <title>Polynucleobacter sp. MWH-K35W1 isolated from the permanently anoxic monimolimnion of a meromictic lake.</title>
        <authorList>
            <person name="Hahn M.W."/>
        </authorList>
    </citation>
    <scope>NUCLEOTIDE SEQUENCE [LARGE SCALE GENOMIC DNA]</scope>
    <source>
        <strain evidence="3 4">MWH-K35W1</strain>
    </source>
</reference>
<name>A0A254PWD0_9BURK</name>
<dbReference type="SMART" id="SM00880">
    <property type="entry name" value="CHAD"/>
    <property type="match status" value="1"/>
</dbReference>
<dbReference type="Gene3D" id="1.40.20.10">
    <property type="entry name" value="CHAD domain"/>
    <property type="match status" value="1"/>
</dbReference>
<dbReference type="GO" id="GO:0050355">
    <property type="term" value="F:inorganic triphosphate phosphatase activity"/>
    <property type="evidence" value="ECO:0007669"/>
    <property type="project" value="InterPro"/>
</dbReference>
<dbReference type="InterPro" id="IPR007899">
    <property type="entry name" value="CHAD_dom"/>
</dbReference>
<evidence type="ECO:0000313" key="4">
    <source>
        <dbReference type="Proteomes" id="UP000198104"/>
    </source>
</evidence>
<dbReference type="InterPro" id="IPR039013">
    <property type="entry name" value="YgiF"/>
</dbReference>
<feature type="domain" description="CYTH" evidence="1">
    <location>
        <begin position="5"/>
        <end position="212"/>
    </location>
</feature>
<keyword evidence="4" id="KW-1185">Reference proteome</keyword>
<evidence type="ECO:0000313" key="3">
    <source>
        <dbReference type="EMBL" id="OWS70578.1"/>
    </source>
</evidence>
<dbReference type="Gene3D" id="2.40.320.10">
    <property type="entry name" value="Hypothetical Protein Pfu-838710-001"/>
    <property type="match status" value="1"/>
</dbReference>
<sequence>MPTNSSEFEIKFLFPSDKLQAIEKFIISKGGIRRQHLQAIYIDTPDFLLTKAGVAFRLRKEGRQWIQTLKVSTSNPLERLEHNVTLSVVGSAIPHWDIGLHQSHEAGHLLKKRLSKLQTKDLQASYQTDIWRRKALVRTRQGLVEYALDLGFIQVNQPTGMTKTVVQELEIELKEGPSSNVLLHAQNIIKRYKAYIDTRSKSEHGYLLARNLQASPPVRAKSVSLKKIHGDMAAINLLIHSCLSQVLPNQSVLNSEALNPSEYLHQLRVGLRRLKVLFKYLARHNIFIGEEGLEVFKKTFDALGQYRDSDYLTGTLNPVLLSLGGPEIKLSAIQDLPNPSHITRNAEFQLLLIELMSLGTPPIVEAVEGKDAQENSAAIKKTAVKLLNNTFHFVVDRVPRFAVLEDEEIHTLRKKMKFMRYSLEFFRDYCDKNQYRKFFKSISSTLDHFGLFNDICVSISRIEGLTEGDPTLLFALGWLKAERQRVRSLCEKSIKKLIQSELAWKI</sequence>
<dbReference type="PANTHER" id="PTHR39569:SF1">
    <property type="entry name" value="INORGANIC TRIPHOSPHATASE"/>
    <property type="match status" value="1"/>
</dbReference>
<dbReference type="AlphaFoldDB" id="A0A254PWD0"/>
<dbReference type="SMART" id="SM01118">
    <property type="entry name" value="CYTH"/>
    <property type="match status" value="1"/>
</dbReference>
<gene>
    <name evidence="3" type="ORF">CBI30_08880</name>
</gene>
<dbReference type="Proteomes" id="UP000198104">
    <property type="component" value="Unassembled WGS sequence"/>
</dbReference>
<accession>A0A254PWD0</accession>